<sequence>MQYGHIVVRWDYIDAIWLDRRPALGLVYRHSGCALEQFRQETLVSGVQMLDDNKGQAAFFGHMPEE</sequence>
<evidence type="ECO:0000313" key="2">
    <source>
        <dbReference type="Proteomes" id="UP000503820"/>
    </source>
</evidence>
<accession>A0A7J0BWX5</accession>
<dbReference type="Proteomes" id="UP000503820">
    <property type="component" value="Unassembled WGS sequence"/>
</dbReference>
<protein>
    <submittedName>
        <fullName evidence="1">Uncharacterized protein</fullName>
    </submittedName>
</protein>
<dbReference type="EMBL" id="BLVP01000035">
    <property type="protein sequence ID" value="GFM38219.1"/>
    <property type="molecule type" value="Genomic_DNA"/>
</dbReference>
<gene>
    <name evidence="1" type="ORF">DSM19430T_29030</name>
</gene>
<dbReference type="AlphaFoldDB" id="A0A7J0BWX5"/>
<reference evidence="1 2" key="1">
    <citation type="submission" date="2020-05" db="EMBL/GenBank/DDBJ databases">
        <title>Draft genome sequence of Desulfovibrio psychrotolerans JS1T.</title>
        <authorList>
            <person name="Ueno A."/>
            <person name="Tamazawa S."/>
            <person name="Tamamura S."/>
            <person name="Murakami T."/>
            <person name="Kiyama T."/>
            <person name="Inomata H."/>
            <person name="Amano Y."/>
            <person name="Miyakawa K."/>
            <person name="Tamaki H."/>
            <person name="Naganuma T."/>
            <person name="Kaneko K."/>
        </authorList>
    </citation>
    <scope>NUCLEOTIDE SEQUENCE [LARGE SCALE GENOMIC DNA]</scope>
    <source>
        <strain evidence="1 2">JS1</strain>
    </source>
</reference>
<evidence type="ECO:0000313" key="1">
    <source>
        <dbReference type="EMBL" id="GFM38219.1"/>
    </source>
</evidence>
<name>A0A7J0BWX5_9BACT</name>
<proteinExistence type="predicted"/>
<keyword evidence="2" id="KW-1185">Reference proteome</keyword>
<organism evidence="1 2">
    <name type="scientific">Desulfovibrio psychrotolerans</name>
    <dbReference type="NCBI Taxonomy" id="415242"/>
    <lineage>
        <taxon>Bacteria</taxon>
        <taxon>Pseudomonadati</taxon>
        <taxon>Thermodesulfobacteriota</taxon>
        <taxon>Desulfovibrionia</taxon>
        <taxon>Desulfovibrionales</taxon>
        <taxon>Desulfovibrionaceae</taxon>
        <taxon>Desulfovibrio</taxon>
    </lineage>
</organism>
<comment type="caution">
    <text evidence="1">The sequence shown here is derived from an EMBL/GenBank/DDBJ whole genome shotgun (WGS) entry which is preliminary data.</text>
</comment>